<feature type="compositionally biased region" description="Polar residues" evidence="1">
    <location>
        <begin position="115"/>
        <end position="142"/>
    </location>
</feature>
<feature type="region of interest" description="Disordered" evidence="1">
    <location>
        <begin position="22"/>
        <end position="161"/>
    </location>
</feature>
<dbReference type="Proteomes" id="UP000469734">
    <property type="component" value="Unassembled WGS sequence"/>
</dbReference>
<organism evidence="3 4">
    <name type="scientific">Duganella margarita</name>
    <dbReference type="NCBI Taxonomy" id="2692170"/>
    <lineage>
        <taxon>Bacteria</taxon>
        <taxon>Pseudomonadati</taxon>
        <taxon>Pseudomonadota</taxon>
        <taxon>Betaproteobacteria</taxon>
        <taxon>Burkholderiales</taxon>
        <taxon>Oxalobacteraceae</taxon>
        <taxon>Telluria group</taxon>
        <taxon>Duganella</taxon>
    </lineage>
</organism>
<evidence type="ECO:0000313" key="3">
    <source>
        <dbReference type="EMBL" id="MYM74271.1"/>
    </source>
</evidence>
<dbReference type="AlphaFoldDB" id="A0A7X4KH81"/>
<accession>A0A7X4KH81</accession>
<evidence type="ECO:0000256" key="2">
    <source>
        <dbReference type="SAM" id="SignalP"/>
    </source>
</evidence>
<feature type="compositionally biased region" description="Low complexity" evidence="1">
    <location>
        <begin position="22"/>
        <end position="46"/>
    </location>
</feature>
<evidence type="ECO:0000313" key="4">
    <source>
        <dbReference type="Proteomes" id="UP000469734"/>
    </source>
</evidence>
<feature type="compositionally biased region" description="Low complexity" evidence="1">
    <location>
        <begin position="65"/>
        <end position="114"/>
    </location>
</feature>
<dbReference type="RefSeq" id="WP_161051262.1">
    <property type="nucleotide sequence ID" value="NZ_WWCR01000021.1"/>
</dbReference>
<sequence>MNSKFIALIVAAGFSFAATAQTTPAGQTGTTGTAGTTAGTAARPTTMQPAGTQNPNTMPLNQSRSTLSNPPNTLTNPNSNLNSNNLNNNNPSSNLNSNNLNNNNLNNTNNNSLNRNGSTVNCVNGTSSATTGAPPLTNSSRVDTAPNVACNNGAQPGQVRP</sequence>
<comment type="caution">
    <text evidence="3">The sequence shown here is derived from an EMBL/GenBank/DDBJ whole genome shotgun (WGS) entry which is preliminary data.</text>
</comment>
<gene>
    <name evidence="3" type="ORF">GTP56_19040</name>
</gene>
<keyword evidence="2" id="KW-0732">Signal</keyword>
<feature type="chain" id="PRO_5031139989" evidence="2">
    <location>
        <begin position="21"/>
        <end position="161"/>
    </location>
</feature>
<dbReference type="EMBL" id="WWCR01000021">
    <property type="protein sequence ID" value="MYM74271.1"/>
    <property type="molecule type" value="Genomic_DNA"/>
</dbReference>
<name>A0A7X4KH81_9BURK</name>
<feature type="compositionally biased region" description="Polar residues" evidence="1">
    <location>
        <begin position="47"/>
        <end position="64"/>
    </location>
</feature>
<proteinExistence type="predicted"/>
<reference evidence="3 4" key="1">
    <citation type="submission" date="2019-12" db="EMBL/GenBank/DDBJ databases">
        <title>Novel species isolated from a subtropical stream in China.</title>
        <authorList>
            <person name="Lu H."/>
        </authorList>
    </citation>
    <scope>NUCLEOTIDE SEQUENCE [LARGE SCALE GENOMIC DNA]</scope>
    <source>
        <strain evidence="3 4">FT134W</strain>
    </source>
</reference>
<feature type="signal peptide" evidence="2">
    <location>
        <begin position="1"/>
        <end position="20"/>
    </location>
</feature>
<evidence type="ECO:0000256" key="1">
    <source>
        <dbReference type="SAM" id="MobiDB-lite"/>
    </source>
</evidence>
<protein>
    <submittedName>
        <fullName evidence="3">Uncharacterized protein</fullName>
    </submittedName>
</protein>